<dbReference type="AlphaFoldDB" id="A0A368KU50"/>
<evidence type="ECO:0000313" key="10">
    <source>
        <dbReference type="Proteomes" id="UP000253562"/>
    </source>
</evidence>
<dbReference type="SUPFAM" id="SSF143081">
    <property type="entry name" value="BB1717-like"/>
    <property type="match status" value="1"/>
</dbReference>
<evidence type="ECO:0000256" key="5">
    <source>
        <dbReference type="ARBA" id="ARBA00023124"/>
    </source>
</evidence>
<protein>
    <recommendedName>
        <fullName evidence="8">Abasic site processing protein</fullName>
        <ecNumber evidence="8">3.4.-.-</ecNumber>
    </recommendedName>
</protein>
<dbReference type="Proteomes" id="UP000253562">
    <property type="component" value="Unassembled WGS sequence"/>
</dbReference>
<evidence type="ECO:0000256" key="1">
    <source>
        <dbReference type="ARBA" id="ARBA00008136"/>
    </source>
</evidence>
<keyword evidence="6" id="KW-0238">DNA-binding</keyword>
<evidence type="ECO:0000256" key="8">
    <source>
        <dbReference type="RuleBase" id="RU364100"/>
    </source>
</evidence>
<evidence type="ECO:0000256" key="4">
    <source>
        <dbReference type="ARBA" id="ARBA00022801"/>
    </source>
</evidence>
<gene>
    <name evidence="9" type="ORF">DTL42_01950</name>
</gene>
<dbReference type="Gene3D" id="3.90.1680.10">
    <property type="entry name" value="SOS response associated peptidase-like"/>
    <property type="match status" value="1"/>
</dbReference>
<dbReference type="EC" id="3.4.-.-" evidence="8"/>
<dbReference type="PANTHER" id="PTHR13604:SF0">
    <property type="entry name" value="ABASIC SITE PROCESSING PROTEIN HMCES"/>
    <property type="match status" value="1"/>
</dbReference>
<dbReference type="InterPro" id="IPR036590">
    <property type="entry name" value="SRAP-like"/>
</dbReference>
<dbReference type="GO" id="GO:0003697">
    <property type="term" value="F:single-stranded DNA binding"/>
    <property type="evidence" value="ECO:0007669"/>
    <property type="project" value="InterPro"/>
</dbReference>
<dbReference type="InterPro" id="IPR003738">
    <property type="entry name" value="SRAP"/>
</dbReference>
<dbReference type="Pfam" id="PF02586">
    <property type="entry name" value="SRAP"/>
    <property type="match status" value="1"/>
</dbReference>
<accession>A0A368KU50</accession>
<name>A0A368KU50_9BACT</name>
<reference evidence="9 10" key="1">
    <citation type="submission" date="2018-07" db="EMBL/GenBank/DDBJ databases">
        <title>Comparative genomes isolates from brazilian mangrove.</title>
        <authorList>
            <person name="De Araujo J.E."/>
            <person name="Taketani R.G."/>
            <person name="Silva M.C.P."/>
            <person name="Lourenco M.V."/>
            <person name="Oliveira V.M."/>
            <person name="Andreote F.D."/>
        </authorList>
    </citation>
    <scope>NUCLEOTIDE SEQUENCE [LARGE SCALE GENOMIC DNA]</scope>
    <source>
        <strain evidence="9 10">HEX PRIS-MGV</strain>
    </source>
</reference>
<comment type="caution">
    <text evidence="9">The sequence shown here is derived from an EMBL/GenBank/DDBJ whole genome shotgun (WGS) entry which is preliminary data.</text>
</comment>
<evidence type="ECO:0000256" key="7">
    <source>
        <dbReference type="ARBA" id="ARBA00023239"/>
    </source>
</evidence>
<sequence length="223" mass="25343">MCGRYTLRARLNQLLQIYAAESDVELEPRYNIAPTQDVATVRSTADSATRELALLHWGLIPSWADDPKIGNHMINARGETVAEKPSFRTALKRRRCLVLADGFYEWKKEGKAKQPHFIRMKDDGPIAFAGLWEHWRKNGLTIESCTIITTSANKLMSELHDRMPVILSGNDIDLWLDQKVEDSKTLLPMLDPYPDEEMETYPVSTLVNSPKNESSECIEPLAE</sequence>
<evidence type="ECO:0000256" key="3">
    <source>
        <dbReference type="ARBA" id="ARBA00022763"/>
    </source>
</evidence>
<dbReference type="GO" id="GO:0016829">
    <property type="term" value="F:lyase activity"/>
    <property type="evidence" value="ECO:0007669"/>
    <property type="project" value="UniProtKB-KW"/>
</dbReference>
<comment type="similarity">
    <text evidence="1 8">Belongs to the SOS response-associated peptidase family.</text>
</comment>
<keyword evidence="5" id="KW-0190">Covalent protein-DNA linkage</keyword>
<organism evidence="9 10">
    <name type="scientific">Bremerella cremea</name>
    <dbReference type="NCBI Taxonomy" id="1031537"/>
    <lineage>
        <taxon>Bacteria</taxon>
        <taxon>Pseudomonadati</taxon>
        <taxon>Planctomycetota</taxon>
        <taxon>Planctomycetia</taxon>
        <taxon>Pirellulales</taxon>
        <taxon>Pirellulaceae</taxon>
        <taxon>Bremerella</taxon>
    </lineage>
</organism>
<keyword evidence="4 8" id="KW-0378">Hydrolase</keyword>
<dbReference type="GO" id="GO:0106300">
    <property type="term" value="P:protein-DNA covalent cross-linking repair"/>
    <property type="evidence" value="ECO:0007669"/>
    <property type="project" value="InterPro"/>
</dbReference>
<evidence type="ECO:0000256" key="6">
    <source>
        <dbReference type="ARBA" id="ARBA00023125"/>
    </source>
</evidence>
<dbReference type="GO" id="GO:0006508">
    <property type="term" value="P:proteolysis"/>
    <property type="evidence" value="ECO:0007669"/>
    <property type="project" value="UniProtKB-KW"/>
</dbReference>
<evidence type="ECO:0000313" key="9">
    <source>
        <dbReference type="EMBL" id="RCS53950.1"/>
    </source>
</evidence>
<proteinExistence type="inferred from homology"/>
<dbReference type="EMBL" id="QPEX01000010">
    <property type="protein sequence ID" value="RCS53950.1"/>
    <property type="molecule type" value="Genomic_DNA"/>
</dbReference>
<keyword evidence="3" id="KW-0227">DNA damage</keyword>
<keyword evidence="2 8" id="KW-0645">Protease</keyword>
<dbReference type="GO" id="GO:0008233">
    <property type="term" value="F:peptidase activity"/>
    <property type="evidence" value="ECO:0007669"/>
    <property type="project" value="UniProtKB-KW"/>
</dbReference>
<evidence type="ECO:0000256" key="2">
    <source>
        <dbReference type="ARBA" id="ARBA00022670"/>
    </source>
</evidence>
<dbReference type="OrthoDB" id="9782620at2"/>
<dbReference type="PANTHER" id="PTHR13604">
    <property type="entry name" value="DC12-RELATED"/>
    <property type="match status" value="1"/>
</dbReference>
<keyword evidence="7" id="KW-0456">Lyase</keyword>